<feature type="domain" description="GTPase Der C-terminal KH-domain-like" evidence="3">
    <location>
        <begin position="141"/>
        <end position="221"/>
    </location>
</feature>
<dbReference type="InterPro" id="IPR032859">
    <property type="entry name" value="KH_dom-like"/>
</dbReference>
<evidence type="ECO:0000313" key="4">
    <source>
        <dbReference type="EMBL" id="GAF93089.1"/>
    </source>
</evidence>
<dbReference type="EMBL" id="BARS01016998">
    <property type="protein sequence ID" value="GAF93089.1"/>
    <property type="molecule type" value="Genomic_DNA"/>
</dbReference>
<name>X0TIN0_9ZZZZ</name>
<dbReference type="Pfam" id="PF00009">
    <property type="entry name" value="GTP_EFTU"/>
    <property type="match status" value="1"/>
</dbReference>
<dbReference type="Gene3D" id="3.40.50.300">
    <property type="entry name" value="P-loop containing nucleotide triphosphate hydrolases"/>
    <property type="match status" value="1"/>
</dbReference>
<feature type="non-terminal residue" evidence="4">
    <location>
        <position position="1"/>
    </location>
</feature>
<dbReference type="PANTHER" id="PTHR43834">
    <property type="entry name" value="GTPASE DER"/>
    <property type="match status" value="1"/>
</dbReference>
<dbReference type="GO" id="GO:0005525">
    <property type="term" value="F:GTP binding"/>
    <property type="evidence" value="ECO:0007669"/>
    <property type="project" value="InterPro"/>
</dbReference>
<keyword evidence="1" id="KW-0547">Nucleotide-binding</keyword>
<dbReference type="GO" id="GO:0043022">
    <property type="term" value="F:ribosome binding"/>
    <property type="evidence" value="ECO:0007669"/>
    <property type="project" value="TreeGrafter"/>
</dbReference>
<gene>
    <name evidence="4" type="ORF">S01H1_27866</name>
</gene>
<dbReference type="AlphaFoldDB" id="X0TIN0"/>
<dbReference type="SUPFAM" id="SSF52540">
    <property type="entry name" value="P-loop containing nucleoside triphosphate hydrolases"/>
    <property type="match status" value="1"/>
</dbReference>
<dbReference type="InterPro" id="IPR015946">
    <property type="entry name" value="KH_dom-like_a/b"/>
</dbReference>
<protein>
    <recommendedName>
        <fullName evidence="5">GTPase Der C-terminal KH-domain-like domain-containing protein</fullName>
    </recommendedName>
</protein>
<dbReference type="InterPro" id="IPR027417">
    <property type="entry name" value="P-loop_NTPase"/>
</dbReference>
<feature type="domain" description="Tr-type G" evidence="2">
    <location>
        <begin position="23"/>
        <end position="130"/>
    </location>
</feature>
<dbReference type="GO" id="GO:0003924">
    <property type="term" value="F:GTPase activity"/>
    <property type="evidence" value="ECO:0007669"/>
    <property type="project" value="InterPro"/>
</dbReference>
<comment type="caution">
    <text evidence="4">The sequence shown here is derived from an EMBL/GenBank/DDBJ whole genome shotgun (WGS) entry which is preliminary data.</text>
</comment>
<accession>X0TIN0</accession>
<evidence type="ECO:0000259" key="2">
    <source>
        <dbReference type="Pfam" id="PF00009"/>
    </source>
</evidence>
<dbReference type="Pfam" id="PF14714">
    <property type="entry name" value="KH_dom-like"/>
    <property type="match status" value="1"/>
</dbReference>
<evidence type="ECO:0000259" key="3">
    <source>
        <dbReference type="Pfam" id="PF14714"/>
    </source>
</evidence>
<dbReference type="FunFam" id="3.30.300.20:FF:000004">
    <property type="entry name" value="GTPase Der"/>
    <property type="match status" value="1"/>
</dbReference>
<dbReference type="PANTHER" id="PTHR43834:SF6">
    <property type="entry name" value="GTPASE DER"/>
    <property type="match status" value="1"/>
</dbReference>
<dbReference type="Gene3D" id="3.30.300.20">
    <property type="match status" value="1"/>
</dbReference>
<evidence type="ECO:0000256" key="1">
    <source>
        <dbReference type="ARBA" id="ARBA00022741"/>
    </source>
</evidence>
<dbReference type="InterPro" id="IPR000795">
    <property type="entry name" value="T_Tr_GTP-bd_dom"/>
</dbReference>
<evidence type="ECO:0008006" key="5">
    <source>
        <dbReference type="Google" id="ProtNLM"/>
    </source>
</evidence>
<organism evidence="4">
    <name type="scientific">marine sediment metagenome</name>
    <dbReference type="NCBI Taxonomy" id="412755"/>
    <lineage>
        <taxon>unclassified sequences</taxon>
        <taxon>metagenomes</taxon>
        <taxon>ecological metagenomes</taxon>
    </lineage>
</organism>
<reference evidence="4" key="1">
    <citation type="journal article" date="2014" name="Front. Microbiol.">
        <title>High frequency of phylogenetically diverse reductive dehalogenase-homologous genes in deep subseafloor sedimentary metagenomes.</title>
        <authorList>
            <person name="Kawai M."/>
            <person name="Futagami T."/>
            <person name="Toyoda A."/>
            <person name="Takaki Y."/>
            <person name="Nishi S."/>
            <person name="Hori S."/>
            <person name="Arai W."/>
            <person name="Tsubouchi T."/>
            <person name="Morono Y."/>
            <person name="Uchiyama I."/>
            <person name="Ito T."/>
            <person name="Fujiyama A."/>
            <person name="Inagaki F."/>
            <person name="Takami H."/>
        </authorList>
    </citation>
    <scope>NUCLEOTIDE SEQUENCE</scope>
    <source>
        <strain evidence="4">Expedition CK06-06</strain>
    </source>
</reference>
<sequence>VDTAGLRKRSRRQDTEYYSSLRTFRAVARAHIVLVMIDASEGIVNLDARVAGEVMEAARAVIIVANKWDVVAKYAEPDEDYPDLDYDKVEKTLRQDFERIVRHELKFLSYAPLVHTCALTGEGVDELLQRAGQIREQFERRIDTGPLNRVLRDAIAAHHPPTKKGRQPRLYYATQVRTGPPTFVIFTNDPTLIHFSYKRYLSNQLREAFGFEGTPLRLIWRARGKRDRPKE</sequence>
<proteinExistence type="predicted"/>